<feature type="region of interest" description="Disordered" evidence="1">
    <location>
        <begin position="175"/>
        <end position="206"/>
    </location>
</feature>
<gene>
    <name evidence="2" type="ORF">JO379_001119</name>
</gene>
<dbReference type="EMBL" id="JAGIOH010000001">
    <property type="protein sequence ID" value="MBP2401650.1"/>
    <property type="molecule type" value="Genomic_DNA"/>
</dbReference>
<keyword evidence="3" id="KW-1185">Reference proteome</keyword>
<evidence type="ECO:0008006" key="4">
    <source>
        <dbReference type="Google" id="ProtNLM"/>
    </source>
</evidence>
<proteinExistence type="predicted"/>
<comment type="caution">
    <text evidence="2">The sequence shown here is derived from an EMBL/GenBank/DDBJ whole genome shotgun (WGS) entry which is preliminary data.</text>
</comment>
<organism evidence="2 3">
    <name type="scientific">Streptomyces syringium</name>
    <dbReference type="NCBI Taxonomy" id="76729"/>
    <lineage>
        <taxon>Bacteria</taxon>
        <taxon>Bacillati</taxon>
        <taxon>Actinomycetota</taxon>
        <taxon>Actinomycetes</taxon>
        <taxon>Kitasatosporales</taxon>
        <taxon>Streptomycetaceae</taxon>
        <taxon>Streptomyces</taxon>
    </lineage>
</organism>
<name>A0ABS4XYR5_9ACTN</name>
<evidence type="ECO:0000256" key="1">
    <source>
        <dbReference type="SAM" id="MobiDB-lite"/>
    </source>
</evidence>
<evidence type="ECO:0000313" key="2">
    <source>
        <dbReference type="EMBL" id="MBP2401650.1"/>
    </source>
</evidence>
<sequence>MNAAYPPQSVIAAAVGPAAGFRPTHVVPGDGMPTWEAPDGLVASEPLDALLPVRLLERRGDWGQVLCLNGWSAWVDARLLLPVPQGPPSAGQQLARTADARALLARVEETVGRYRRAVEDLAAGRTDGETFRDTTRGLRIGAVIDGEAMWVYDAEHDRWCYCDGTAMATFAVPGTEDAEGAGSEPGAGAGEADGPGAPPTTVFGDR</sequence>
<evidence type="ECO:0000313" key="3">
    <source>
        <dbReference type="Proteomes" id="UP001519291"/>
    </source>
</evidence>
<feature type="compositionally biased region" description="Gly residues" evidence="1">
    <location>
        <begin position="183"/>
        <end position="193"/>
    </location>
</feature>
<reference evidence="2 3" key="1">
    <citation type="submission" date="2021-03" db="EMBL/GenBank/DDBJ databases">
        <title>Sequencing the genomes of 1000 actinobacteria strains.</title>
        <authorList>
            <person name="Klenk H.-P."/>
        </authorList>
    </citation>
    <scope>NUCLEOTIDE SEQUENCE [LARGE SCALE GENOMIC DNA]</scope>
    <source>
        <strain evidence="2 3">DSM 41480</strain>
    </source>
</reference>
<protein>
    <recommendedName>
        <fullName evidence="4">SH3 domain-containing protein</fullName>
    </recommendedName>
</protein>
<dbReference type="Proteomes" id="UP001519291">
    <property type="component" value="Unassembled WGS sequence"/>
</dbReference>
<dbReference type="GeneID" id="91567980"/>
<accession>A0ABS4XYR5</accession>
<dbReference type="RefSeq" id="WP_130876603.1">
    <property type="nucleotide sequence ID" value="NZ_JAGIOH010000001.1"/>
</dbReference>